<accession>A0A9D1D444</accession>
<keyword evidence="1" id="KW-0004">4Fe-4S</keyword>
<feature type="domain" description="4Fe-4S ferredoxin-type" evidence="5">
    <location>
        <begin position="36"/>
        <end position="65"/>
    </location>
</feature>
<gene>
    <name evidence="6" type="ORF">IAA69_07030</name>
</gene>
<dbReference type="Gene3D" id="3.30.70.3270">
    <property type="match status" value="1"/>
</dbReference>
<dbReference type="Pfam" id="PF13237">
    <property type="entry name" value="Fer4_10"/>
    <property type="match status" value="1"/>
</dbReference>
<dbReference type="InterPro" id="IPR017900">
    <property type="entry name" value="4Fe4S_Fe_S_CS"/>
</dbReference>
<dbReference type="EMBL" id="DVGB01000087">
    <property type="protein sequence ID" value="HIR01996.1"/>
    <property type="molecule type" value="Genomic_DNA"/>
</dbReference>
<dbReference type="PANTHER" id="PTHR43687">
    <property type="entry name" value="ADENYLYLSULFATE REDUCTASE, BETA SUBUNIT"/>
    <property type="match status" value="1"/>
</dbReference>
<reference evidence="6" key="1">
    <citation type="submission" date="2020-10" db="EMBL/GenBank/DDBJ databases">
        <authorList>
            <person name="Gilroy R."/>
        </authorList>
    </citation>
    <scope>NUCLEOTIDE SEQUENCE</scope>
    <source>
        <strain evidence="6">ChiGjej1B1-2707</strain>
    </source>
</reference>
<keyword evidence="3" id="KW-0408">Iron</keyword>
<reference evidence="6" key="2">
    <citation type="journal article" date="2021" name="PeerJ">
        <title>Extensive microbial diversity within the chicken gut microbiome revealed by metagenomics and culture.</title>
        <authorList>
            <person name="Gilroy R."/>
            <person name="Ravi A."/>
            <person name="Getino M."/>
            <person name="Pursley I."/>
            <person name="Horton D.L."/>
            <person name="Alikhan N.F."/>
            <person name="Baker D."/>
            <person name="Gharbi K."/>
            <person name="Hall N."/>
            <person name="Watson M."/>
            <person name="Adriaenssens E.M."/>
            <person name="Foster-Nyarko E."/>
            <person name="Jarju S."/>
            <person name="Secka A."/>
            <person name="Antonio M."/>
            <person name="Oren A."/>
            <person name="Chaudhuri R.R."/>
            <person name="La Ragione R."/>
            <person name="Hildebrand F."/>
            <person name="Pallen M.J."/>
        </authorList>
    </citation>
    <scope>NUCLEOTIDE SEQUENCE</scope>
    <source>
        <strain evidence="6">ChiGjej1B1-2707</strain>
    </source>
</reference>
<organism evidence="6 7">
    <name type="scientific">Candidatus Aveggerthella stercoripullorum</name>
    <dbReference type="NCBI Taxonomy" id="2840688"/>
    <lineage>
        <taxon>Bacteria</taxon>
        <taxon>Bacillati</taxon>
        <taxon>Actinomycetota</taxon>
        <taxon>Coriobacteriia</taxon>
        <taxon>Eggerthellales</taxon>
        <taxon>Eggerthellaceae</taxon>
        <taxon>Eggerthellaceae incertae sedis</taxon>
        <taxon>Candidatus Aveggerthella</taxon>
    </lineage>
</organism>
<keyword evidence="4" id="KW-0411">Iron-sulfur</keyword>
<dbReference type="PROSITE" id="PS00198">
    <property type="entry name" value="4FE4S_FER_1"/>
    <property type="match status" value="2"/>
</dbReference>
<evidence type="ECO:0000256" key="3">
    <source>
        <dbReference type="ARBA" id="ARBA00023004"/>
    </source>
</evidence>
<dbReference type="PROSITE" id="PS51379">
    <property type="entry name" value="4FE4S_FER_2"/>
    <property type="match status" value="2"/>
</dbReference>
<dbReference type="AlphaFoldDB" id="A0A9D1D444"/>
<name>A0A9D1D444_9ACTN</name>
<evidence type="ECO:0000256" key="1">
    <source>
        <dbReference type="ARBA" id="ARBA00022485"/>
    </source>
</evidence>
<proteinExistence type="predicted"/>
<keyword evidence="2" id="KW-0479">Metal-binding</keyword>
<dbReference type="SUPFAM" id="SSF46548">
    <property type="entry name" value="alpha-helical ferredoxin"/>
    <property type="match status" value="1"/>
</dbReference>
<feature type="domain" description="4Fe-4S ferredoxin-type" evidence="5">
    <location>
        <begin position="67"/>
        <end position="96"/>
    </location>
</feature>
<dbReference type="GO" id="GO:0046872">
    <property type="term" value="F:metal ion binding"/>
    <property type="evidence" value="ECO:0007669"/>
    <property type="project" value="UniProtKB-KW"/>
</dbReference>
<sequence length="120" mass="13297">MSTFKLGKMTLGGLFKKPETIQYPVQHRFAPEGRKGHITVDIDTCILCGVCMKKCPTGAIEVDKKAGVWSIDHFRCIQCGYCHRECPKDCLTMDPALPTVAGQKHRETFEKPAKEAAAEA</sequence>
<dbReference type="InterPro" id="IPR050572">
    <property type="entry name" value="Fe-S_Ferredoxin"/>
</dbReference>
<dbReference type="PANTHER" id="PTHR43687:SF1">
    <property type="entry name" value="FERREDOXIN III"/>
    <property type="match status" value="1"/>
</dbReference>
<evidence type="ECO:0000256" key="4">
    <source>
        <dbReference type="ARBA" id="ARBA00023014"/>
    </source>
</evidence>
<dbReference type="Gene3D" id="3.30.70.20">
    <property type="match status" value="1"/>
</dbReference>
<dbReference type="Proteomes" id="UP000824261">
    <property type="component" value="Unassembled WGS sequence"/>
</dbReference>
<dbReference type="InterPro" id="IPR017896">
    <property type="entry name" value="4Fe4S_Fe-S-bd"/>
</dbReference>
<evidence type="ECO:0000313" key="6">
    <source>
        <dbReference type="EMBL" id="HIR01996.1"/>
    </source>
</evidence>
<dbReference type="GO" id="GO:0051539">
    <property type="term" value="F:4 iron, 4 sulfur cluster binding"/>
    <property type="evidence" value="ECO:0007669"/>
    <property type="project" value="UniProtKB-KW"/>
</dbReference>
<comment type="caution">
    <text evidence="6">The sequence shown here is derived from an EMBL/GenBank/DDBJ whole genome shotgun (WGS) entry which is preliminary data.</text>
</comment>
<protein>
    <submittedName>
        <fullName evidence="6">4Fe-4S binding protein</fullName>
    </submittedName>
</protein>
<evidence type="ECO:0000256" key="2">
    <source>
        <dbReference type="ARBA" id="ARBA00022723"/>
    </source>
</evidence>
<evidence type="ECO:0000313" key="7">
    <source>
        <dbReference type="Proteomes" id="UP000824261"/>
    </source>
</evidence>
<evidence type="ECO:0000259" key="5">
    <source>
        <dbReference type="PROSITE" id="PS51379"/>
    </source>
</evidence>